<gene>
    <name evidence="1" type="ORF">PCOR1329_LOCUS85123</name>
</gene>
<keyword evidence="2" id="KW-1185">Reference proteome</keyword>
<organism evidence="1 2">
    <name type="scientific">Prorocentrum cordatum</name>
    <dbReference type="NCBI Taxonomy" id="2364126"/>
    <lineage>
        <taxon>Eukaryota</taxon>
        <taxon>Sar</taxon>
        <taxon>Alveolata</taxon>
        <taxon>Dinophyceae</taxon>
        <taxon>Prorocentrales</taxon>
        <taxon>Prorocentraceae</taxon>
        <taxon>Prorocentrum</taxon>
    </lineage>
</organism>
<feature type="non-terminal residue" evidence="1">
    <location>
        <position position="337"/>
    </location>
</feature>
<comment type="caution">
    <text evidence="1">The sequence shown here is derived from an EMBL/GenBank/DDBJ whole genome shotgun (WGS) entry which is preliminary data.</text>
</comment>
<proteinExistence type="predicted"/>
<reference evidence="1" key="1">
    <citation type="submission" date="2023-10" db="EMBL/GenBank/DDBJ databases">
        <authorList>
            <person name="Chen Y."/>
            <person name="Shah S."/>
            <person name="Dougan E. K."/>
            <person name="Thang M."/>
            <person name="Chan C."/>
        </authorList>
    </citation>
    <scope>NUCLEOTIDE SEQUENCE [LARGE SCALE GENOMIC DNA]</scope>
</reference>
<name>A0ABN9YEB0_9DINO</name>
<protein>
    <submittedName>
        <fullName evidence="1">Uncharacterized protein</fullName>
    </submittedName>
</protein>
<dbReference type="Proteomes" id="UP001189429">
    <property type="component" value="Unassembled WGS sequence"/>
</dbReference>
<evidence type="ECO:0000313" key="1">
    <source>
        <dbReference type="EMBL" id="CAK0911167.1"/>
    </source>
</evidence>
<evidence type="ECO:0000313" key="2">
    <source>
        <dbReference type="Proteomes" id="UP001189429"/>
    </source>
</evidence>
<sequence length="337" mass="37893">ASDFTLASQAVFAKLKKKLNIGVKHQRLQTVAVSIHRLRQEKAPSHVWHNSERALKGEGSARRVVHLSIGHMWDEVEVKQAWRPSKKYRVMRKNVAMPALVQRSTVNLSLANVNRERGQQYQRYWLAQPVEVCGTKAKDLLPGTKKGIPTQADCQDFDILTNLLGSVSSFAFQPMCDRASANISILKVWANQSDLLTDQFPDIAQKVLYFPDTCGIHAHHRGKLKVKGLRKHTMRHYSIASMSRYRGNLSRCIAGIETPVEDKLHREVGPAGPFPDTLEAVADTLYDCNAEHHTRPRKDGKGRGESQLLKDLKELIVVANGSLSADTWTHHCWDSAQ</sequence>
<accession>A0ABN9YEB0</accession>
<dbReference type="EMBL" id="CAUYUJ010022529">
    <property type="protein sequence ID" value="CAK0911167.1"/>
    <property type="molecule type" value="Genomic_DNA"/>
</dbReference>
<feature type="non-terminal residue" evidence="1">
    <location>
        <position position="1"/>
    </location>
</feature>